<keyword evidence="1" id="KW-0175">Coiled coil</keyword>
<dbReference type="EMBL" id="CAADFA010000012">
    <property type="protein sequence ID" value="VFJ44528.1"/>
    <property type="molecule type" value="Genomic_DNA"/>
</dbReference>
<sequence length="490" mass="55923">MISNKTILILAFGVWALLESMLVLGATDNVDGWRIGRVDPDNPENTICDGLTVETLPKSNKETSPFPPNGGYCVMRERFSDDDSPRNAQDRVRERFTNMVATYAGSVVGLYREFERKGKLLQTIRDVIIDATYKEIGAENHIEERNVYEDSEDKAALPWEILVHTKADIPRLPVKKAMEAIFAKIEQDADELARLRERVAILEGFSEADRKQLAELRAENDALMRQNKELTKDKAKRLERLARRESASANEQGFSELSSWYDFQRRRKNKQLSLLEKEQGMYRFCESGVNVVQDECLLLRVQEAAEKKEINRFVMWAKELDEKEKLKPWNRHLLGVAYWRYNAGTIEQAKKEMIRALKDARKKFVFDEDKLRKMHYNLALFHAARGKTKEGLDVLKKLGEKRLDKEGFVLRAVLKSRVAQRKVCKDLRAACGEEQVASDACAGWRMALERGDCRESAPNDPNTTPGIGLAPDGSLLPLSVTLPDPFGPFD</sequence>
<dbReference type="EMBL" id="CAADFL010000008">
    <property type="protein sequence ID" value="VFK05989.1"/>
    <property type="molecule type" value="Genomic_DNA"/>
</dbReference>
<feature type="region of interest" description="Disordered" evidence="2">
    <location>
        <begin position="452"/>
        <end position="472"/>
    </location>
</feature>
<reference evidence="3" key="1">
    <citation type="submission" date="2019-02" db="EMBL/GenBank/DDBJ databases">
        <authorList>
            <person name="Gruber-Vodicka R. H."/>
            <person name="Seah K. B. B."/>
        </authorList>
    </citation>
    <scope>NUCLEOTIDE SEQUENCE</scope>
    <source>
        <strain evidence="3">BECK_BZ163</strain>
        <strain evidence="5">BECK_BZ164</strain>
        <strain evidence="4">BECK_BZ165</strain>
    </source>
</reference>
<dbReference type="EMBL" id="CAADEZ010000014">
    <property type="protein sequence ID" value="VFJ44113.1"/>
    <property type="molecule type" value="Genomic_DNA"/>
</dbReference>
<accession>A0A450RYM6</accession>
<organism evidence="3">
    <name type="scientific">Candidatus Kentrum sp. FM</name>
    <dbReference type="NCBI Taxonomy" id="2126340"/>
    <lineage>
        <taxon>Bacteria</taxon>
        <taxon>Pseudomonadati</taxon>
        <taxon>Pseudomonadota</taxon>
        <taxon>Gammaproteobacteria</taxon>
        <taxon>Candidatus Kentrum</taxon>
    </lineage>
</organism>
<gene>
    <name evidence="3" type="ORF">BECKFM1743A_GA0114220_100149</name>
    <name evidence="5" type="ORF">BECKFM1743B_GA0114221_1000815</name>
    <name evidence="4" type="ORF">BECKFM1743C_GA0114222_1001211</name>
</gene>
<evidence type="ECO:0000256" key="2">
    <source>
        <dbReference type="SAM" id="MobiDB-lite"/>
    </source>
</evidence>
<protein>
    <submittedName>
        <fullName evidence="3">Uncharacterized protein</fullName>
    </submittedName>
</protein>
<evidence type="ECO:0000313" key="5">
    <source>
        <dbReference type="EMBL" id="VFK05989.1"/>
    </source>
</evidence>
<feature type="coiled-coil region" evidence="1">
    <location>
        <begin position="178"/>
        <end position="233"/>
    </location>
</feature>
<proteinExistence type="predicted"/>
<name>A0A450RYM6_9GAMM</name>
<dbReference type="AlphaFoldDB" id="A0A450RYM6"/>
<evidence type="ECO:0000313" key="4">
    <source>
        <dbReference type="EMBL" id="VFJ44528.1"/>
    </source>
</evidence>
<evidence type="ECO:0000313" key="3">
    <source>
        <dbReference type="EMBL" id="VFJ44113.1"/>
    </source>
</evidence>
<evidence type="ECO:0000256" key="1">
    <source>
        <dbReference type="SAM" id="Coils"/>
    </source>
</evidence>